<dbReference type="Gene3D" id="3.30.1220.10">
    <property type="entry name" value="CobW-like, C-terminal domain"/>
    <property type="match status" value="1"/>
</dbReference>
<name>A0A5E8CKD6_9ZZZZ</name>
<dbReference type="InterPro" id="IPR003495">
    <property type="entry name" value="CobW/HypB/UreG_nucleotide-bd"/>
</dbReference>
<dbReference type="Gene3D" id="3.40.50.300">
    <property type="entry name" value="P-loop containing nucleotide triphosphate hydrolases"/>
    <property type="match status" value="1"/>
</dbReference>
<accession>A0A5E8CKD6</accession>
<dbReference type="SUPFAM" id="SSF52540">
    <property type="entry name" value="P-loop containing nucleoside triphosphate hydrolases"/>
    <property type="match status" value="1"/>
</dbReference>
<dbReference type="InterPro" id="IPR027417">
    <property type="entry name" value="P-loop_NTPase"/>
</dbReference>
<dbReference type="PANTHER" id="PTHR13748">
    <property type="entry name" value="COBW-RELATED"/>
    <property type="match status" value="1"/>
</dbReference>
<dbReference type="EMBL" id="CABVLZ010000003">
    <property type="protein sequence ID" value="VVU95144.1"/>
    <property type="molecule type" value="Genomic_DNA"/>
</dbReference>
<organism evidence="7">
    <name type="scientific">seawater metagenome</name>
    <dbReference type="NCBI Taxonomy" id="1561972"/>
    <lineage>
        <taxon>unclassified sequences</taxon>
        <taxon>metagenomes</taxon>
        <taxon>ecological metagenomes</taxon>
    </lineage>
</organism>
<dbReference type="CDD" id="cd03112">
    <property type="entry name" value="CobW-like"/>
    <property type="match status" value="1"/>
</dbReference>
<protein>
    <submittedName>
        <fullName evidence="7">CobW/HypB/UreG, nucleotide-binding domain</fullName>
    </submittedName>
</protein>
<sequence>MATNNDLDTKIPVTILTGYLGSGKTTFVNYLLKENHGNKFAIIENEFGEVGIDDALVLQTDEEIIEMMNGCICCTFREDLIVTIKNLLETKKGKFNHIIIETTGLADPAPVAQTFFVDEDMQNLCRLDSIITFIDAKFTSQHLDEEKPEGVENEAHEQVAFADVLVLNKTDLVSAEELENTKKKLKGINVHAPIIEAQYSKVPIDKVINIKAFDLDKTLAMDDGFLDIDAEHQHDSSISSFGMHIEGSFHIEKLQMWLGKLLMEKGQDLYRSKGILAVIGSDEKFVFQAVHMMMNLESSSNLGMNHKPWHKDEKRINKFCFIGKNLDKEQMIEDIKECIYNGVIPDPGPMPTKELRYKVGQLVQCKRDSWESGIIMEQWYREDLWETGRYVPYQVLLQSGNMIWVPVDNDTFIRAITKDQIKIEQ</sequence>
<evidence type="ECO:0000256" key="1">
    <source>
        <dbReference type="ARBA" id="ARBA00022741"/>
    </source>
</evidence>
<dbReference type="InterPro" id="IPR036627">
    <property type="entry name" value="CobW-likC_sf"/>
</dbReference>
<dbReference type="InterPro" id="IPR011629">
    <property type="entry name" value="CobW-like_C"/>
</dbReference>
<evidence type="ECO:0000256" key="4">
    <source>
        <dbReference type="ARBA" id="ARBA00034320"/>
    </source>
</evidence>
<dbReference type="GO" id="GO:0016787">
    <property type="term" value="F:hydrolase activity"/>
    <property type="evidence" value="ECO:0007669"/>
    <property type="project" value="UniProtKB-KW"/>
</dbReference>
<evidence type="ECO:0000256" key="3">
    <source>
        <dbReference type="ARBA" id="ARBA00023186"/>
    </source>
</evidence>
<dbReference type="Pfam" id="PF02492">
    <property type="entry name" value="cobW"/>
    <property type="match status" value="1"/>
</dbReference>
<dbReference type="GO" id="GO:0000166">
    <property type="term" value="F:nucleotide binding"/>
    <property type="evidence" value="ECO:0007669"/>
    <property type="project" value="UniProtKB-KW"/>
</dbReference>
<dbReference type="Pfam" id="PF07683">
    <property type="entry name" value="CobW_C"/>
    <property type="match status" value="1"/>
</dbReference>
<comment type="catalytic activity">
    <reaction evidence="5">
        <text>GTP + H2O = GDP + phosphate + H(+)</text>
        <dbReference type="Rhea" id="RHEA:19669"/>
        <dbReference type="ChEBI" id="CHEBI:15377"/>
        <dbReference type="ChEBI" id="CHEBI:15378"/>
        <dbReference type="ChEBI" id="CHEBI:37565"/>
        <dbReference type="ChEBI" id="CHEBI:43474"/>
        <dbReference type="ChEBI" id="CHEBI:58189"/>
    </reaction>
    <physiologicalReaction direction="left-to-right" evidence="5">
        <dbReference type="Rhea" id="RHEA:19670"/>
    </physiologicalReaction>
</comment>
<comment type="similarity">
    <text evidence="4">Belongs to the SIMIBI class G3E GTPase family. ZNG1 subfamily.</text>
</comment>
<evidence type="ECO:0000259" key="6">
    <source>
        <dbReference type="SMART" id="SM00833"/>
    </source>
</evidence>
<dbReference type="GO" id="GO:0005737">
    <property type="term" value="C:cytoplasm"/>
    <property type="evidence" value="ECO:0007669"/>
    <property type="project" value="TreeGrafter"/>
</dbReference>
<evidence type="ECO:0000313" key="7">
    <source>
        <dbReference type="EMBL" id="VVU95144.1"/>
    </source>
</evidence>
<keyword evidence="2" id="KW-0378">Hydrolase</keyword>
<dbReference type="InterPro" id="IPR051316">
    <property type="entry name" value="Zinc-reg_GTPase_activator"/>
</dbReference>
<dbReference type="SMART" id="SM00833">
    <property type="entry name" value="CobW_C"/>
    <property type="match status" value="1"/>
</dbReference>
<proteinExistence type="inferred from homology"/>
<dbReference type="SUPFAM" id="SSF90002">
    <property type="entry name" value="Hypothetical protein YjiA, C-terminal domain"/>
    <property type="match status" value="1"/>
</dbReference>
<keyword evidence="3" id="KW-0143">Chaperone</keyword>
<keyword evidence="1" id="KW-0547">Nucleotide-binding</keyword>
<reference evidence="7" key="1">
    <citation type="submission" date="2019-09" db="EMBL/GenBank/DDBJ databases">
        <authorList>
            <person name="Needham M D."/>
        </authorList>
    </citation>
    <scope>NUCLEOTIDE SEQUENCE</scope>
</reference>
<evidence type="ECO:0000256" key="2">
    <source>
        <dbReference type="ARBA" id="ARBA00022801"/>
    </source>
</evidence>
<dbReference type="PANTHER" id="PTHR13748:SF62">
    <property type="entry name" value="COBW DOMAIN-CONTAINING PROTEIN"/>
    <property type="match status" value="1"/>
</dbReference>
<gene>
    <name evidence="7" type="ORF">CPAV1605_869</name>
</gene>
<evidence type="ECO:0000256" key="5">
    <source>
        <dbReference type="ARBA" id="ARBA00049117"/>
    </source>
</evidence>
<dbReference type="AlphaFoldDB" id="A0A5E8CKD6"/>
<feature type="domain" description="CobW C-terminal" evidence="6">
    <location>
        <begin position="238"/>
        <end position="339"/>
    </location>
</feature>